<evidence type="ECO:0000313" key="3">
    <source>
        <dbReference type="Proteomes" id="UP000324974"/>
    </source>
</evidence>
<protein>
    <recommendedName>
        <fullName evidence="4">Glycosyltransferase RgtA/B/C/D-like domain-containing protein</fullName>
    </recommendedName>
</protein>
<keyword evidence="1" id="KW-0812">Transmembrane</keyword>
<feature type="transmembrane region" description="Helical" evidence="1">
    <location>
        <begin position="58"/>
        <end position="76"/>
    </location>
</feature>
<reference evidence="3" key="1">
    <citation type="submission" date="2019-08" db="EMBL/GenBank/DDBJ databases">
        <title>Limnoglobus roseus gen. nov., sp. nov., a novel freshwater planctomycete with a giant genome from the family Gemmataceae.</title>
        <authorList>
            <person name="Kulichevskaya I.S."/>
            <person name="Naumoff D.G."/>
            <person name="Miroshnikov K."/>
            <person name="Ivanova A."/>
            <person name="Philippov D.A."/>
            <person name="Hakobyan A."/>
            <person name="Rijpstra I.C."/>
            <person name="Sinninghe Damste J.S."/>
            <person name="Liesack W."/>
            <person name="Dedysh S.N."/>
        </authorList>
    </citation>
    <scope>NUCLEOTIDE SEQUENCE [LARGE SCALE GENOMIC DNA]</scope>
    <source>
        <strain evidence="3">PX52</strain>
    </source>
</reference>
<feature type="transmembrane region" description="Helical" evidence="1">
    <location>
        <begin position="202"/>
        <end position="223"/>
    </location>
</feature>
<accession>A0A5C1A7C3</accession>
<feature type="transmembrane region" description="Helical" evidence="1">
    <location>
        <begin position="313"/>
        <end position="332"/>
    </location>
</feature>
<organism evidence="2 3">
    <name type="scientific">Limnoglobus roseus</name>
    <dbReference type="NCBI Taxonomy" id="2598579"/>
    <lineage>
        <taxon>Bacteria</taxon>
        <taxon>Pseudomonadati</taxon>
        <taxon>Planctomycetota</taxon>
        <taxon>Planctomycetia</taxon>
        <taxon>Gemmatales</taxon>
        <taxon>Gemmataceae</taxon>
        <taxon>Limnoglobus</taxon>
    </lineage>
</organism>
<evidence type="ECO:0008006" key="4">
    <source>
        <dbReference type="Google" id="ProtNLM"/>
    </source>
</evidence>
<feature type="transmembrane region" description="Helical" evidence="1">
    <location>
        <begin position="286"/>
        <end position="307"/>
    </location>
</feature>
<feature type="transmembrane region" description="Helical" evidence="1">
    <location>
        <begin position="157"/>
        <end position="190"/>
    </location>
</feature>
<sequence>MTPTAGGRVRSAIAILSVMVLAGWPAAGTPFRGDQALFAIFARELAAGAVLYRDYWDVTNPGIYAFYTAAGACLGFTEDGIHLFEWLYWLAFVAAVSEIVRRAYGLTRWPLAPAVLVGIGYFWPACSDPSQLTKVEGLVAFPLVVAIWAASRRTPRAAGLAGVAGGVVLAFKLLFGVCLAVGWGYLLYVVVRERGWRAAAEWVAFLALGVAAVLGAVCGYFAAHDALTPMLRTLFVDSRGMRAAAEPAGFDRLAGTVRWGMELYSAVFAAVVLGSWCRLRQGRDPFVVALWLVIGASASVILVQTWSWWTYHVLLPGVPTCVLAAYTWPAIWQRVSPHLTRREGVVLLACVLLALAPTCGHGANAYLRLLRHGGGFSAAGRAAARFAAGQAYREARELAAWATRPDAPTGAILVIGDPLVYWEATRRPAVAISGWSVELYHQELRNRLIEQVRRAKPVAVFVAGSPHGYDRLVQNRYPELQQILDTEYAAVERHDRGTWYQLREPAPHRAFP</sequence>
<feature type="transmembrane region" description="Helical" evidence="1">
    <location>
        <begin position="344"/>
        <end position="363"/>
    </location>
</feature>
<proteinExistence type="predicted"/>
<feature type="transmembrane region" description="Helical" evidence="1">
    <location>
        <begin position="263"/>
        <end position="279"/>
    </location>
</feature>
<keyword evidence="3" id="KW-1185">Reference proteome</keyword>
<evidence type="ECO:0000313" key="2">
    <source>
        <dbReference type="EMBL" id="QEL13732.1"/>
    </source>
</evidence>
<evidence type="ECO:0000256" key="1">
    <source>
        <dbReference type="SAM" id="Phobius"/>
    </source>
</evidence>
<feature type="transmembrane region" description="Helical" evidence="1">
    <location>
        <begin position="106"/>
        <end position="123"/>
    </location>
</feature>
<dbReference type="AlphaFoldDB" id="A0A5C1A7C3"/>
<dbReference type="RefSeq" id="WP_149108678.1">
    <property type="nucleotide sequence ID" value="NZ_CP042425.1"/>
</dbReference>
<keyword evidence="1" id="KW-0472">Membrane</keyword>
<keyword evidence="1" id="KW-1133">Transmembrane helix</keyword>
<dbReference type="KEGG" id="lrs:PX52LOC_00590"/>
<dbReference type="Proteomes" id="UP000324974">
    <property type="component" value="Chromosome"/>
</dbReference>
<gene>
    <name evidence="2" type="ORF">PX52LOC_00590</name>
</gene>
<dbReference type="OrthoDB" id="266031at2"/>
<dbReference type="EMBL" id="CP042425">
    <property type="protein sequence ID" value="QEL13732.1"/>
    <property type="molecule type" value="Genomic_DNA"/>
</dbReference>
<name>A0A5C1A7C3_9BACT</name>